<keyword evidence="3 7" id="KW-1134">Transmembrane beta strand</keyword>
<evidence type="ECO:0000256" key="7">
    <source>
        <dbReference type="PROSITE-ProRule" id="PRU01360"/>
    </source>
</evidence>
<protein>
    <submittedName>
        <fullName evidence="10">TonB-dependent receptor</fullName>
    </submittedName>
</protein>
<keyword evidence="5 7" id="KW-0472">Membrane</keyword>
<dbReference type="Pfam" id="PF07715">
    <property type="entry name" value="Plug"/>
    <property type="match status" value="1"/>
</dbReference>
<accession>A0A928BPY6</accession>
<feature type="signal peptide" evidence="8">
    <location>
        <begin position="1"/>
        <end position="21"/>
    </location>
</feature>
<comment type="caution">
    <text evidence="10">The sequence shown here is derived from an EMBL/GenBank/DDBJ whole genome shotgun (WGS) entry which is preliminary data.</text>
</comment>
<keyword evidence="4 7" id="KW-0812">Transmembrane</keyword>
<evidence type="ECO:0000256" key="6">
    <source>
        <dbReference type="ARBA" id="ARBA00023237"/>
    </source>
</evidence>
<feature type="chain" id="PRO_5038130635" evidence="8">
    <location>
        <begin position="22"/>
        <end position="1046"/>
    </location>
</feature>
<reference evidence="10" key="1">
    <citation type="submission" date="2019-04" db="EMBL/GenBank/DDBJ databases">
        <title>Evolution of Biomass-Degrading Anaerobic Consortia Revealed by Metagenomics.</title>
        <authorList>
            <person name="Peng X."/>
        </authorList>
    </citation>
    <scope>NUCLEOTIDE SEQUENCE</scope>
    <source>
        <strain evidence="10">SIG141</strain>
    </source>
</reference>
<dbReference type="Gene3D" id="2.40.170.20">
    <property type="entry name" value="TonB-dependent receptor, beta-barrel domain"/>
    <property type="match status" value="1"/>
</dbReference>
<dbReference type="InterPro" id="IPR008969">
    <property type="entry name" value="CarboxyPept-like_regulatory"/>
</dbReference>
<dbReference type="SUPFAM" id="SSF49464">
    <property type="entry name" value="Carboxypeptidase regulatory domain-like"/>
    <property type="match status" value="1"/>
</dbReference>
<keyword evidence="6 7" id="KW-0998">Cell outer membrane</keyword>
<dbReference type="EMBL" id="SUYD01000002">
    <property type="protein sequence ID" value="MBE6265258.1"/>
    <property type="molecule type" value="Genomic_DNA"/>
</dbReference>
<name>A0A928BPY6_XYLRU</name>
<dbReference type="InterPro" id="IPR039426">
    <property type="entry name" value="TonB-dep_rcpt-like"/>
</dbReference>
<evidence type="ECO:0000259" key="9">
    <source>
        <dbReference type="Pfam" id="PF07715"/>
    </source>
</evidence>
<sequence length="1046" mass="115862">MKKRLTLFFVSLFLCVGAALAQTKVSGTVFSQEDGQPIIGAAVKVVGTSTGMLTDVNGRFSVALPAGKDQLEITYLGYEGKTVKAKNGMRVFLKADAKMVDEVIVVAYGTAKKSSFTGSATAINSEKIASRPVTNVTKALDGQVSGVTVTSGSGQPGSGSSIVIRGFGSINASNNPLYVVDGIPYDGAISAINPQDIESMTVLKDASASALYGSRAANGVVIITTKKGKEGKAQVTLHNTVGWSWRALPKYDLVNQEEYAELTFESLRNSYMYTNGMSYDDATAAAMANMGSKLGSELYNPYKNYTWDTLIDPTTGKVKADAQSAWNENWMDPLYVNGAFRHEHNLSVNGGTDRTNYMISLGYVNEDGILKTTGFQRYSARANVDSQVTDWFKAGLNTNLSYTKSTFNQYDDTSTSNPWYTAQFSNPLYPLYEKDAQGNTILDSYGNPQLDYGENGRPVAADHNPLGGLVNDKSWTNRDNAGVRTYVTFGSDKENFGWAQGLKFTVSFGADYSGLTQTEMMNKFHGNQKNAGGLIQKYSTRDLSYTFNQQLTYNRKFGDHTIGALLGHEFYQYTYNYLYAGKTNIVDGINELRPASTIYDADSYSIEHDIEAYFGSLNYNFAEKYYFSAHLRRDGSSRFHKDHRWGTFWGVGANWRISAENFMKNVSWVDNLSLRASYGENGNEGLDSYYAWQNLYSLAYPNGNKIGGFVSTLENKDLSWEKNGMFDVALEGALLGNRIRFSVEYFNKKTTDMLLNYPMALSTGFTGYDANVGNMRNWGWEFMVSGTLLKTKNVVWNLTWMGTAQRNKVLKLTEQSNEIINGVKIIKEGYDINTFYMAKSAGVDPMTGSQLYYAYESMDDDGNVTGEYITTDYAKAATSKYFVGKRTPDLYGSISTDLTLFNCVDLSILTTYSLGGKIYDSLYYGTMKPMYYASDTWNKNVLRRWQKPGDITDIPRVDVGGSSTLTSNYLVNASYFAIKNITLGYTLPSSIATKAYLSSLRVYASFDNVALFTHLKGMDPQYNLTGGTNYAYSPNKTFSIGLDINF</sequence>
<comment type="subcellular location">
    <subcellularLocation>
        <location evidence="1 7">Cell outer membrane</location>
        <topology evidence="1 7">Multi-pass membrane protein</topology>
    </subcellularLocation>
</comment>
<evidence type="ECO:0000256" key="2">
    <source>
        <dbReference type="ARBA" id="ARBA00022448"/>
    </source>
</evidence>
<evidence type="ECO:0000256" key="5">
    <source>
        <dbReference type="ARBA" id="ARBA00023136"/>
    </source>
</evidence>
<dbReference type="InterPro" id="IPR012910">
    <property type="entry name" value="Plug_dom"/>
</dbReference>
<feature type="domain" description="TonB-dependent receptor plug" evidence="9">
    <location>
        <begin position="113"/>
        <end position="220"/>
    </location>
</feature>
<dbReference type="InterPro" id="IPR023997">
    <property type="entry name" value="TonB-dep_OMP_SusC/RagA_CS"/>
</dbReference>
<evidence type="ECO:0000256" key="1">
    <source>
        <dbReference type="ARBA" id="ARBA00004571"/>
    </source>
</evidence>
<dbReference type="NCBIfam" id="TIGR04057">
    <property type="entry name" value="SusC_RagA_signa"/>
    <property type="match status" value="1"/>
</dbReference>
<evidence type="ECO:0000256" key="3">
    <source>
        <dbReference type="ARBA" id="ARBA00022452"/>
    </source>
</evidence>
<organism evidence="10 11">
    <name type="scientific">Xylanibacter ruminicola</name>
    <name type="common">Prevotella ruminicola</name>
    <dbReference type="NCBI Taxonomy" id="839"/>
    <lineage>
        <taxon>Bacteria</taxon>
        <taxon>Pseudomonadati</taxon>
        <taxon>Bacteroidota</taxon>
        <taxon>Bacteroidia</taxon>
        <taxon>Bacteroidales</taxon>
        <taxon>Prevotellaceae</taxon>
        <taxon>Xylanibacter</taxon>
    </lineage>
</organism>
<dbReference type="InterPro" id="IPR036942">
    <property type="entry name" value="Beta-barrel_TonB_sf"/>
</dbReference>
<keyword evidence="2 7" id="KW-0813">Transport</keyword>
<dbReference type="NCBIfam" id="TIGR04056">
    <property type="entry name" value="OMP_RagA_SusC"/>
    <property type="match status" value="1"/>
</dbReference>
<evidence type="ECO:0000256" key="8">
    <source>
        <dbReference type="SAM" id="SignalP"/>
    </source>
</evidence>
<dbReference type="InterPro" id="IPR023996">
    <property type="entry name" value="TonB-dep_OMP_SusC/RagA"/>
</dbReference>
<evidence type="ECO:0000256" key="4">
    <source>
        <dbReference type="ARBA" id="ARBA00022692"/>
    </source>
</evidence>
<dbReference type="Gene3D" id="2.170.130.10">
    <property type="entry name" value="TonB-dependent receptor, plug domain"/>
    <property type="match status" value="1"/>
</dbReference>
<keyword evidence="10" id="KW-0675">Receptor</keyword>
<dbReference type="Proteomes" id="UP000763088">
    <property type="component" value="Unassembled WGS sequence"/>
</dbReference>
<dbReference type="FunFam" id="2.170.130.10:FF:000008">
    <property type="entry name" value="SusC/RagA family TonB-linked outer membrane protein"/>
    <property type="match status" value="1"/>
</dbReference>
<dbReference type="GO" id="GO:0009279">
    <property type="term" value="C:cell outer membrane"/>
    <property type="evidence" value="ECO:0007669"/>
    <property type="project" value="UniProtKB-SubCell"/>
</dbReference>
<dbReference type="SUPFAM" id="SSF56935">
    <property type="entry name" value="Porins"/>
    <property type="match status" value="1"/>
</dbReference>
<evidence type="ECO:0000313" key="10">
    <source>
        <dbReference type="EMBL" id="MBE6265258.1"/>
    </source>
</evidence>
<dbReference type="Gene3D" id="2.60.40.1120">
    <property type="entry name" value="Carboxypeptidase-like, regulatory domain"/>
    <property type="match status" value="1"/>
</dbReference>
<dbReference type="InterPro" id="IPR037066">
    <property type="entry name" value="Plug_dom_sf"/>
</dbReference>
<proteinExistence type="inferred from homology"/>
<dbReference type="Pfam" id="PF13715">
    <property type="entry name" value="CarbopepD_reg_2"/>
    <property type="match status" value="1"/>
</dbReference>
<gene>
    <name evidence="10" type="ORF">E7102_02115</name>
</gene>
<evidence type="ECO:0000313" key="11">
    <source>
        <dbReference type="Proteomes" id="UP000763088"/>
    </source>
</evidence>
<comment type="similarity">
    <text evidence="7">Belongs to the TonB-dependent receptor family.</text>
</comment>
<dbReference type="AlphaFoldDB" id="A0A928BPY6"/>
<dbReference type="PROSITE" id="PS52016">
    <property type="entry name" value="TONB_DEPENDENT_REC_3"/>
    <property type="match status" value="1"/>
</dbReference>
<keyword evidence="8" id="KW-0732">Signal</keyword>